<sequence length="142" mass="14906">MTKPTSTTADTRTLTTEFEVTGWEPTVYDEPGEGPALARVVVRKTFRGVVDGTSVAEVLTAAGPDGRGYVASERFVGAIEGRTGTLVFQHCGLDDNDIPHAFGHIVPGSGTGQLAGLTGQITFVHDDSGAHVTLVLRRTGQP</sequence>
<gene>
    <name evidence="1" type="ORF">Cco03nite_04090</name>
</gene>
<dbReference type="Pfam" id="PF11528">
    <property type="entry name" value="DUF3224"/>
    <property type="match status" value="1"/>
</dbReference>
<evidence type="ECO:0000313" key="1">
    <source>
        <dbReference type="EMBL" id="GIG03709.1"/>
    </source>
</evidence>
<evidence type="ECO:0008006" key="3">
    <source>
        <dbReference type="Google" id="ProtNLM"/>
    </source>
</evidence>
<dbReference type="Proteomes" id="UP000630887">
    <property type="component" value="Unassembled WGS sequence"/>
</dbReference>
<dbReference type="Gene3D" id="2.40.350.10">
    <property type="entry name" value="SO1590-like"/>
    <property type="match status" value="1"/>
</dbReference>
<organism evidence="1 2">
    <name type="scientific">Catellatospora coxensis</name>
    <dbReference type="NCBI Taxonomy" id="310354"/>
    <lineage>
        <taxon>Bacteria</taxon>
        <taxon>Bacillati</taxon>
        <taxon>Actinomycetota</taxon>
        <taxon>Actinomycetes</taxon>
        <taxon>Micromonosporales</taxon>
        <taxon>Micromonosporaceae</taxon>
        <taxon>Catellatospora</taxon>
    </lineage>
</organism>
<comment type="caution">
    <text evidence="1">The sequence shown here is derived from an EMBL/GenBank/DDBJ whole genome shotgun (WGS) entry which is preliminary data.</text>
</comment>
<evidence type="ECO:0000313" key="2">
    <source>
        <dbReference type="Proteomes" id="UP000630887"/>
    </source>
</evidence>
<dbReference type="InterPro" id="IPR023159">
    <property type="entry name" value="SO1590-like_sf"/>
</dbReference>
<reference evidence="1 2" key="1">
    <citation type="submission" date="2021-01" db="EMBL/GenBank/DDBJ databases">
        <title>Whole genome shotgun sequence of Catellatospora coxensis NBRC 107359.</title>
        <authorList>
            <person name="Komaki H."/>
            <person name="Tamura T."/>
        </authorList>
    </citation>
    <scope>NUCLEOTIDE SEQUENCE [LARGE SCALE GENOMIC DNA]</scope>
    <source>
        <strain evidence="1 2">NBRC 107359</strain>
    </source>
</reference>
<keyword evidence="2" id="KW-1185">Reference proteome</keyword>
<protein>
    <recommendedName>
        <fullName evidence="3">DUF3224 domain-containing protein</fullName>
    </recommendedName>
</protein>
<proteinExistence type="predicted"/>
<name>A0A8J3P4U5_9ACTN</name>
<dbReference type="RefSeq" id="WP_203688179.1">
    <property type="nucleotide sequence ID" value="NZ_BAAALC010000001.1"/>
</dbReference>
<dbReference type="InterPro" id="IPR021607">
    <property type="entry name" value="DUF3224"/>
</dbReference>
<dbReference type="SUPFAM" id="SSF159238">
    <property type="entry name" value="SO1590-like"/>
    <property type="match status" value="1"/>
</dbReference>
<dbReference type="AlphaFoldDB" id="A0A8J3P4U5"/>
<accession>A0A8J3P4U5</accession>
<dbReference type="EMBL" id="BONI01000002">
    <property type="protein sequence ID" value="GIG03709.1"/>
    <property type="molecule type" value="Genomic_DNA"/>
</dbReference>